<comment type="caution">
    <text evidence="1">The sequence shown here is derived from an EMBL/GenBank/DDBJ whole genome shotgun (WGS) entry which is preliminary data.</text>
</comment>
<sequence length="404" mass="47299">MNTKLDFDATKLFEALKYQIHVAIDYCHTLEKHDVLWIEVFGDVTVAGRDQVEVKNYIEDLTDGHENFWNTLSNWLKPEFAYQHYTNLILLTTQAFGERASLKNWDNMNVIERLATLEAIHKSAETRFENSNQTNNNERKLSAESPIKPQTVKPPKILKLQRKILAMENRESLLEVLSKIKIITEQPDLFGLIERYKMRYLKGILPHRMDSFLDDLFGFMTDALKIKKCWQFSVGEFDKKFAELTARYLVGTLKFPRIDSEKIENEAAHMNVRVRRFAMKLDEIGGGKDLILQATIDLIHAQHYIAEVIKDYTTSQQDIENYSRNQLRIHCSSRLSAMYKCAPELQKEQLKRASFAFYFERCSEAVTPLSTYDFTPAEFRNGIYHMLADEEAKSLISEFHWRLW</sequence>
<proteinExistence type="predicted"/>
<evidence type="ECO:0000313" key="1">
    <source>
        <dbReference type="EMBL" id="EBQ6857429.1"/>
    </source>
</evidence>
<dbReference type="EMBL" id="AAGPUO010000005">
    <property type="protein sequence ID" value="EBQ6857429.1"/>
    <property type="molecule type" value="Genomic_DNA"/>
</dbReference>
<name>A0A5U5UDF1_SALER</name>
<dbReference type="AlphaFoldDB" id="A0A5U5UDF1"/>
<gene>
    <name evidence="1" type="ORF">BUX03_05140</name>
</gene>
<accession>A0A5U5UDF1</accession>
<organism evidence="1">
    <name type="scientific">Salmonella enterica</name>
    <name type="common">Salmonella choleraesuis</name>
    <dbReference type="NCBI Taxonomy" id="28901"/>
    <lineage>
        <taxon>Bacteria</taxon>
        <taxon>Pseudomonadati</taxon>
        <taxon>Pseudomonadota</taxon>
        <taxon>Gammaproteobacteria</taxon>
        <taxon>Enterobacterales</taxon>
        <taxon>Enterobacteriaceae</taxon>
        <taxon>Salmonella</taxon>
    </lineage>
</organism>
<protein>
    <submittedName>
        <fullName evidence="1">Uncharacterized protein</fullName>
    </submittedName>
</protein>
<reference evidence="1" key="1">
    <citation type="submission" date="2018-07" db="EMBL/GenBank/DDBJ databases">
        <authorList>
            <consortium name="GenomeTrakr network: Whole genome sequencing for foodborne pathogen traceback"/>
        </authorList>
    </citation>
    <scope>NUCLEOTIDE SEQUENCE</scope>
    <source>
        <strain evidence="1">FDA00011140</strain>
    </source>
</reference>